<evidence type="ECO:0000313" key="2">
    <source>
        <dbReference type="Proteomes" id="UP001626550"/>
    </source>
</evidence>
<dbReference type="AlphaFoldDB" id="A0ABD2Q1E6"/>
<name>A0ABD2Q1E6_9PLAT</name>
<organism evidence="1 2">
    <name type="scientific">Cichlidogyrus casuarinus</name>
    <dbReference type="NCBI Taxonomy" id="1844966"/>
    <lineage>
        <taxon>Eukaryota</taxon>
        <taxon>Metazoa</taxon>
        <taxon>Spiralia</taxon>
        <taxon>Lophotrochozoa</taxon>
        <taxon>Platyhelminthes</taxon>
        <taxon>Monogenea</taxon>
        <taxon>Monopisthocotylea</taxon>
        <taxon>Dactylogyridea</taxon>
        <taxon>Ancyrocephalidae</taxon>
        <taxon>Cichlidogyrus</taxon>
    </lineage>
</organism>
<dbReference type="InterPro" id="IPR011990">
    <property type="entry name" value="TPR-like_helical_dom_sf"/>
</dbReference>
<proteinExistence type="predicted"/>
<gene>
    <name evidence="1" type="primary">APPBP2</name>
    <name evidence="1" type="ORF">Ciccas_007972</name>
</gene>
<accession>A0ABD2Q1E6</accession>
<dbReference type="PANTHER" id="PTHR46575">
    <property type="entry name" value="AMYLOID PROTEIN-BINDING PROTEIN 2"/>
    <property type="match status" value="1"/>
</dbReference>
<dbReference type="PANTHER" id="PTHR46575:SF1">
    <property type="entry name" value="AMYLOID PROTEIN-BINDING PROTEIN 2"/>
    <property type="match status" value="1"/>
</dbReference>
<dbReference type="EMBL" id="JBJKFK010001308">
    <property type="protein sequence ID" value="KAL3313429.1"/>
    <property type="molecule type" value="Genomic_DNA"/>
</dbReference>
<evidence type="ECO:0000313" key="1">
    <source>
        <dbReference type="EMBL" id="KAL3313429.1"/>
    </source>
</evidence>
<keyword evidence="2" id="KW-1185">Reference proteome</keyword>
<dbReference type="Proteomes" id="UP001626550">
    <property type="component" value="Unassembled WGS sequence"/>
</dbReference>
<dbReference type="InterPro" id="IPR042476">
    <property type="entry name" value="APPBP2"/>
</dbReference>
<sequence>MYWLPLLFLYATSPRCEEAAISVYAIVSFLSNLDVILRLDRLCRQKLIWILSFVQHVHILIPQSVTTTFFPKRTSPHYSHLVSSALVKKFNKLLIPPSFGLLEIQSALKISLLLHDSSEFEDSFSLARHVFEALKKLNTASLDQATVDSLKYTALCLIFKSMNSQMILSNSVLAQQLLDEAESFLGETVQNEQKFPVSLQLPDFVHQLFLEEHRINSLRTKMAINQDQYWSLPFENERQEINEEYQTMLSIQGSISNLSHVTPSVTSAAKPQTYTHSNDASELMYTKRSHLHKHDEISTHNTAFLHIQLALYYHTMCRFKKGLYHARIGLERIQTGMGYVEQTSHPDVLIEFLRLLFKMAILKREHRISEQLMVMAIKLAKQCYSEHSLIYIRLLFEYTNILSLRDQTFNSQKLFKKVLALLMDTIPCPSTFLVQVLEDCAYVLYVLNYGTGDFKLALALANVGCICLVNLYGGGATKLKDDTTDSNKQYYNDDPFLESKFIGQATINRIRALILEEMALDDSYQERKNFCLRSAVILHLKARPVYIKVTEHEPINHSLRQNFGLFSLQTAKHFGNMGRLYQSLNNVTLAEKMHKLTIFIKELLLGPSDLDVGLSVGHLASLYTFDMQKLEEGIELHERSLRINTAFYGPAYSGHEFDYRGLQRAHTLLGQEEKADKYSNMLRDWSLLRGKIGDHYLSQSFNMNIDWMPSEETIAACGGCLTSNLFMRAFLMDFHKLSCSSLQVIEDLFANSIYDSEQLSSIKNLDSLISSILSLSDDFSVYDFNSRAHGSN</sequence>
<dbReference type="Gene3D" id="1.25.40.10">
    <property type="entry name" value="Tetratricopeptide repeat domain"/>
    <property type="match status" value="1"/>
</dbReference>
<comment type="caution">
    <text evidence="1">The sequence shown here is derived from an EMBL/GenBank/DDBJ whole genome shotgun (WGS) entry which is preliminary data.</text>
</comment>
<reference evidence="1 2" key="1">
    <citation type="submission" date="2024-11" db="EMBL/GenBank/DDBJ databases">
        <title>Adaptive evolution of stress response genes in parasites aligns with host niche diversity.</title>
        <authorList>
            <person name="Hahn C."/>
            <person name="Resl P."/>
        </authorList>
    </citation>
    <scope>NUCLEOTIDE SEQUENCE [LARGE SCALE GENOMIC DNA]</scope>
    <source>
        <strain evidence="1">EGGRZ-B1_66</strain>
        <tissue evidence="1">Body</tissue>
    </source>
</reference>
<protein>
    <submittedName>
        <fullName evidence="1">Amyloid protein-binding protein 2</fullName>
    </submittedName>
</protein>